<protein>
    <submittedName>
        <fullName evidence="2">Uncharacterized protein</fullName>
    </submittedName>
</protein>
<feature type="signal peptide" evidence="1">
    <location>
        <begin position="1"/>
        <end position="19"/>
    </location>
</feature>
<keyword evidence="1" id="KW-0732">Signal</keyword>
<comment type="caution">
    <text evidence="2">The sequence shown here is derived from an EMBL/GenBank/DDBJ whole genome shotgun (WGS) entry which is preliminary data.</text>
</comment>
<name>A0A7J6UFE6_PEROL</name>
<dbReference type="AlphaFoldDB" id="A0A7J6UFE6"/>
<accession>A0A7J6UFE6</accession>
<proteinExistence type="predicted"/>
<evidence type="ECO:0000256" key="1">
    <source>
        <dbReference type="SAM" id="SignalP"/>
    </source>
</evidence>
<feature type="chain" id="PRO_5029633270" evidence="1">
    <location>
        <begin position="20"/>
        <end position="55"/>
    </location>
</feature>
<dbReference type="Proteomes" id="UP000574390">
    <property type="component" value="Unassembled WGS sequence"/>
</dbReference>
<evidence type="ECO:0000313" key="3">
    <source>
        <dbReference type="Proteomes" id="UP000574390"/>
    </source>
</evidence>
<organism evidence="2 3">
    <name type="scientific">Perkinsus olseni</name>
    <name type="common">Perkinsus atlanticus</name>
    <dbReference type="NCBI Taxonomy" id="32597"/>
    <lineage>
        <taxon>Eukaryota</taxon>
        <taxon>Sar</taxon>
        <taxon>Alveolata</taxon>
        <taxon>Perkinsozoa</taxon>
        <taxon>Perkinsea</taxon>
        <taxon>Perkinsida</taxon>
        <taxon>Perkinsidae</taxon>
        <taxon>Perkinsus</taxon>
    </lineage>
</organism>
<evidence type="ECO:0000313" key="2">
    <source>
        <dbReference type="EMBL" id="KAF4755969.1"/>
    </source>
</evidence>
<dbReference type="EMBL" id="JABANM010000438">
    <property type="protein sequence ID" value="KAF4755969.1"/>
    <property type="molecule type" value="Genomic_DNA"/>
</dbReference>
<feature type="non-terminal residue" evidence="2">
    <location>
        <position position="55"/>
    </location>
</feature>
<gene>
    <name evidence="2" type="ORF">FOZ62_002131</name>
</gene>
<reference evidence="2 3" key="1">
    <citation type="submission" date="2020-04" db="EMBL/GenBank/DDBJ databases">
        <title>Perkinsus olseni comparative genomics.</title>
        <authorList>
            <person name="Bogema D.R."/>
        </authorList>
    </citation>
    <scope>NUCLEOTIDE SEQUENCE [LARGE SCALE GENOMIC DNA]</scope>
    <source>
        <strain evidence="2">ATCC PRA-205</strain>
    </source>
</reference>
<sequence length="55" mass="6235">MAKVYLMLVGMLYLPLMLKTEHFRGQPDCGKAYAYCGGCEPQCRCVAVPFEERCI</sequence>